<dbReference type="Proteomes" id="UP000075882">
    <property type="component" value="Unassembled WGS sequence"/>
</dbReference>
<protein>
    <submittedName>
        <fullName evidence="2">Uncharacterized protein</fullName>
    </submittedName>
</protein>
<dbReference type="AlphaFoldDB" id="A0A8W7PB20"/>
<proteinExistence type="predicted"/>
<dbReference type="EnsemblMetazoa" id="ACOM028051-RA">
    <property type="protein sequence ID" value="ACOM028051-PA.1"/>
    <property type="gene ID" value="ACOM028051"/>
</dbReference>
<accession>A0A8W7PB20</accession>
<evidence type="ECO:0000256" key="1">
    <source>
        <dbReference type="SAM" id="MobiDB-lite"/>
    </source>
</evidence>
<sequence>MRMRPMPAVGRRVKYVSSYSSRSRSRRDSICWARELLDSSTGVSRYSSFRSCISIDVSFGGTYTSDLLRCAPSPPPRSPPLPFLAASFARFSFSITMAELSESAPSSESGPPTGAAELPTPASSAGAGIWDIRLAGLARNAVGSEVPAPLPPLLPVTAVFTSLSIW</sequence>
<evidence type="ECO:0000313" key="2">
    <source>
        <dbReference type="EnsemblMetazoa" id="ACOM028051-PA.1"/>
    </source>
</evidence>
<organism evidence="2">
    <name type="scientific">Anopheles coluzzii</name>
    <name type="common">African malaria mosquito</name>
    <dbReference type="NCBI Taxonomy" id="1518534"/>
    <lineage>
        <taxon>Eukaryota</taxon>
        <taxon>Metazoa</taxon>
        <taxon>Ecdysozoa</taxon>
        <taxon>Arthropoda</taxon>
        <taxon>Hexapoda</taxon>
        <taxon>Insecta</taxon>
        <taxon>Pterygota</taxon>
        <taxon>Neoptera</taxon>
        <taxon>Endopterygota</taxon>
        <taxon>Diptera</taxon>
        <taxon>Nematocera</taxon>
        <taxon>Culicoidea</taxon>
        <taxon>Culicidae</taxon>
        <taxon>Anophelinae</taxon>
        <taxon>Anopheles</taxon>
    </lineage>
</organism>
<reference evidence="2" key="1">
    <citation type="submission" date="2022-08" db="UniProtKB">
        <authorList>
            <consortium name="EnsemblMetazoa"/>
        </authorList>
    </citation>
    <scope>IDENTIFICATION</scope>
</reference>
<feature type="compositionally biased region" description="Low complexity" evidence="1">
    <location>
        <begin position="102"/>
        <end position="116"/>
    </location>
</feature>
<name>A0A8W7PB20_ANOCL</name>
<feature type="region of interest" description="Disordered" evidence="1">
    <location>
        <begin position="102"/>
        <end position="121"/>
    </location>
</feature>